<dbReference type="SMART" id="SM00052">
    <property type="entry name" value="EAL"/>
    <property type="match status" value="1"/>
</dbReference>
<dbReference type="Pfam" id="PF00990">
    <property type="entry name" value="GGDEF"/>
    <property type="match status" value="1"/>
</dbReference>
<keyword evidence="4" id="KW-1185">Reference proteome</keyword>
<dbReference type="InterPro" id="IPR052155">
    <property type="entry name" value="Biofilm_reg_signaling"/>
</dbReference>
<feature type="domain" description="EAL" evidence="1">
    <location>
        <begin position="198"/>
        <end position="452"/>
    </location>
</feature>
<dbReference type="RefSeq" id="WP_371754966.1">
    <property type="nucleotide sequence ID" value="NZ_JAYJLD010000023.1"/>
</dbReference>
<dbReference type="Proteomes" id="UP001310386">
    <property type="component" value="Unassembled WGS sequence"/>
</dbReference>
<dbReference type="InterPro" id="IPR000160">
    <property type="entry name" value="GGDEF_dom"/>
</dbReference>
<feature type="domain" description="GGDEF" evidence="2">
    <location>
        <begin position="56"/>
        <end position="189"/>
    </location>
</feature>
<dbReference type="Gene3D" id="3.30.70.270">
    <property type="match status" value="1"/>
</dbReference>
<dbReference type="PROSITE" id="PS50887">
    <property type="entry name" value="GGDEF"/>
    <property type="match status" value="1"/>
</dbReference>
<dbReference type="EMBL" id="JAYJLD010000023">
    <property type="protein sequence ID" value="MEB3102842.1"/>
    <property type="molecule type" value="Genomic_DNA"/>
</dbReference>
<dbReference type="NCBIfam" id="TIGR00254">
    <property type="entry name" value="GGDEF"/>
    <property type="match status" value="1"/>
</dbReference>
<dbReference type="SUPFAM" id="SSF141868">
    <property type="entry name" value="EAL domain-like"/>
    <property type="match status" value="1"/>
</dbReference>
<dbReference type="InterPro" id="IPR035919">
    <property type="entry name" value="EAL_sf"/>
</dbReference>
<dbReference type="InterPro" id="IPR043128">
    <property type="entry name" value="Rev_trsase/Diguanyl_cyclase"/>
</dbReference>
<name>A0ABU5ZLV4_9BACL</name>
<dbReference type="Pfam" id="PF00563">
    <property type="entry name" value="EAL"/>
    <property type="match status" value="1"/>
</dbReference>
<organism evidence="3 4">
    <name type="scientific">Ferviditalea candida</name>
    <dbReference type="NCBI Taxonomy" id="3108399"/>
    <lineage>
        <taxon>Bacteria</taxon>
        <taxon>Bacillati</taxon>
        <taxon>Bacillota</taxon>
        <taxon>Bacilli</taxon>
        <taxon>Bacillales</taxon>
        <taxon>Paenibacillaceae</taxon>
        <taxon>Ferviditalea</taxon>
    </lineage>
</organism>
<dbReference type="SUPFAM" id="SSF55073">
    <property type="entry name" value="Nucleotide cyclase"/>
    <property type="match status" value="1"/>
</dbReference>
<evidence type="ECO:0000313" key="4">
    <source>
        <dbReference type="Proteomes" id="UP001310386"/>
    </source>
</evidence>
<comment type="caution">
    <text evidence="3">The sequence shown here is derived from an EMBL/GenBank/DDBJ whole genome shotgun (WGS) entry which is preliminary data.</text>
</comment>
<evidence type="ECO:0000259" key="2">
    <source>
        <dbReference type="PROSITE" id="PS50887"/>
    </source>
</evidence>
<dbReference type="PROSITE" id="PS50883">
    <property type="entry name" value="EAL"/>
    <property type="match status" value="1"/>
</dbReference>
<evidence type="ECO:0000259" key="1">
    <source>
        <dbReference type="PROSITE" id="PS50883"/>
    </source>
</evidence>
<reference evidence="3" key="1">
    <citation type="submission" date="2023-12" db="EMBL/GenBank/DDBJ databases">
        <title>Fervidustalea candida gen. nov., sp. nov., a novel member of the family Paenibacillaceae isolated from a geothermal area.</title>
        <authorList>
            <person name="Li W.-J."/>
            <person name="Jiao J.-Y."/>
            <person name="Chen Y."/>
        </authorList>
    </citation>
    <scope>NUCLEOTIDE SEQUENCE</scope>
    <source>
        <strain evidence="3">SYSU GA230002</strain>
    </source>
</reference>
<accession>A0ABU5ZLV4</accession>
<dbReference type="CDD" id="cd01949">
    <property type="entry name" value="GGDEF"/>
    <property type="match status" value="1"/>
</dbReference>
<dbReference type="Gene3D" id="3.20.20.450">
    <property type="entry name" value="EAL domain"/>
    <property type="match status" value="1"/>
</dbReference>
<gene>
    <name evidence="3" type="ORF">VF724_14370</name>
</gene>
<dbReference type="PANTHER" id="PTHR44757:SF2">
    <property type="entry name" value="BIOFILM ARCHITECTURE MAINTENANCE PROTEIN MBAA"/>
    <property type="match status" value="1"/>
</dbReference>
<dbReference type="CDD" id="cd01948">
    <property type="entry name" value="EAL"/>
    <property type="match status" value="1"/>
</dbReference>
<proteinExistence type="predicted"/>
<sequence length="457" mass="51865">MVETFTRLTSLAIERKEAERRIRKLAYYDSLTGLHNRSFFTEKLQRLLNNRDRTRRGAALLYIDLDHFKWVNDSLGHDAGDQLLIEVADRMRKYVSDGDLLSRIGGDEFALLLPNLTAESDAMMTAENLMQEMARPFLLRGHECRVGLSIGVSLFPEHGLTAAELMKHADTAMYQAKSGGRNKANVYQRAWNDAVYDRFVLQTQFHRSLAENQFLLHYQPKIELSGRKTIGAEALIRWKHPELGVVPPGEFISLAEESGYIVTLGEWALREACRQNKVWQNHGFPALRIAVNVSAQQFQQAAFVSKVEGILSETGLAPEFLDIEITESALMNHEERIITTLRRLKRMGVYVSVDDFGTGYSSLNYLKSFEVSALKIDQSFVRDLPTDSKDASITRMIISLAHSLGLEVIGEGVETERQHAFLLENGCEYAQGYLYSRPLTAAEMERQFLRGPNKLNR</sequence>
<dbReference type="InterPro" id="IPR029787">
    <property type="entry name" value="Nucleotide_cyclase"/>
</dbReference>
<dbReference type="SMART" id="SM00267">
    <property type="entry name" value="GGDEF"/>
    <property type="match status" value="1"/>
</dbReference>
<evidence type="ECO:0000313" key="3">
    <source>
        <dbReference type="EMBL" id="MEB3102842.1"/>
    </source>
</evidence>
<protein>
    <submittedName>
        <fullName evidence="3">EAL domain-containing protein</fullName>
    </submittedName>
</protein>
<dbReference type="PANTHER" id="PTHR44757">
    <property type="entry name" value="DIGUANYLATE CYCLASE DGCP"/>
    <property type="match status" value="1"/>
</dbReference>
<dbReference type="InterPro" id="IPR001633">
    <property type="entry name" value="EAL_dom"/>
</dbReference>